<proteinExistence type="predicted"/>
<dbReference type="KEGG" id="zca:113938464"/>
<accession>A0A6J2FI53</accession>
<name>A0A6J2FI53_ZALCA</name>
<feature type="compositionally biased region" description="Low complexity" evidence="1">
    <location>
        <begin position="33"/>
        <end position="49"/>
    </location>
</feature>
<evidence type="ECO:0000313" key="3">
    <source>
        <dbReference type="RefSeq" id="XP_027479661.1"/>
    </source>
</evidence>
<feature type="compositionally biased region" description="Low complexity" evidence="1">
    <location>
        <begin position="252"/>
        <end position="267"/>
    </location>
</feature>
<evidence type="ECO:0000313" key="2">
    <source>
        <dbReference type="Proteomes" id="UP000515165"/>
    </source>
</evidence>
<dbReference type="RefSeq" id="XP_027479661.1">
    <property type="nucleotide sequence ID" value="XM_027623860.2"/>
</dbReference>
<feature type="region of interest" description="Disordered" evidence="1">
    <location>
        <begin position="168"/>
        <end position="297"/>
    </location>
</feature>
<dbReference type="GeneID" id="113938464"/>
<feature type="compositionally biased region" description="Low complexity" evidence="1">
    <location>
        <begin position="186"/>
        <end position="204"/>
    </location>
</feature>
<dbReference type="Proteomes" id="UP000515165">
    <property type="component" value="Chromosome 8"/>
</dbReference>
<reference evidence="3" key="1">
    <citation type="submission" date="2025-08" db="UniProtKB">
        <authorList>
            <consortium name="RefSeq"/>
        </authorList>
    </citation>
    <scope>IDENTIFICATION</scope>
    <source>
        <tissue evidence="3">Blood</tissue>
    </source>
</reference>
<keyword evidence="2" id="KW-1185">Reference proteome</keyword>
<organism evidence="2 3">
    <name type="scientific">Zalophus californianus</name>
    <name type="common">California sealion</name>
    <dbReference type="NCBI Taxonomy" id="9704"/>
    <lineage>
        <taxon>Eukaryota</taxon>
        <taxon>Metazoa</taxon>
        <taxon>Chordata</taxon>
        <taxon>Craniata</taxon>
        <taxon>Vertebrata</taxon>
        <taxon>Euteleostomi</taxon>
        <taxon>Mammalia</taxon>
        <taxon>Eutheria</taxon>
        <taxon>Laurasiatheria</taxon>
        <taxon>Carnivora</taxon>
        <taxon>Caniformia</taxon>
        <taxon>Pinnipedia</taxon>
        <taxon>Otariidae</taxon>
        <taxon>Zalophus</taxon>
    </lineage>
</organism>
<protein>
    <submittedName>
        <fullName evidence="3">Translation initiation factor IF-2-like</fullName>
    </submittedName>
</protein>
<feature type="region of interest" description="Disordered" evidence="1">
    <location>
        <begin position="1"/>
        <end position="151"/>
    </location>
</feature>
<feature type="compositionally biased region" description="Basic residues" evidence="1">
    <location>
        <begin position="205"/>
        <end position="218"/>
    </location>
</feature>
<dbReference type="AlphaFoldDB" id="A0A6J2FI53"/>
<sequence length="435" mass="46211">MLIRAVSDTPSSRQLCADQSLKPRRPRGSRPQPLVRGAPGRAGAALAVPHGTTSSRDSVRAAPARVSPRCQPASNHRGTWRRSVAPARRSAGGTPSTGCGEGFCRGRARPAAPARNRSAAPAGTLRPAARRSRWPLASPQSGAGAGERGTGATLAGTALSLLRRALPDTGAPAPLGSSRLGGGGRRAAPLRSPAAAARTSPAARRSCRRRRRRSRRPAGPRAESRPTAGGGRHRRAFAVPVRPARTTRHPEAAPAAPLRPASQLRRAVGAPGQPTSTLARPGSTSDPDGPEGQGVHAPAPLRAFEERDSARLEPQPSRQARLFKKTVLGNLLASGGRSAHQLESPQGSRGGLIAQPRTMCPKSRELFPQGGKMNVNCVPAETEATRAYTRENFTLQLEEIKANVREGYPMSNYQRRWRCYVGTTQNLHHILGRWV</sequence>
<gene>
    <name evidence="3" type="primary">LOC113938464</name>
</gene>
<feature type="compositionally biased region" description="Polar residues" evidence="1">
    <location>
        <begin position="273"/>
        <end position="286"/>
    </location>
</feature>
<evidence type="ECO:0000256" key="1">
    <source>
        <dbReference type="SAM" id="MobiDB-lite"/>
    </source>
</evidence>
<feature type="compositionally biased region" description="Low complexity" evidence="1">
    <location>
        <begin position="109"/>
        <end position="122"/>
    </location>
</feature>